<sequence>MADEITTHHLTEKFFDLTMLFNLEMQEKDGTPFLYQGQGNILMALGKQDGLSQRQLAEQLDISAPSVTEFVNKLVKKGLVTKTRSAKDKRVFLIHLTAAGRQSQQQVTSADIAEWDLLTPQQQAEFAKMLDILISGVQSKYNDDASKRALASLRRHFLARASQ</sequence>
<dbReference type="InterPro" id="IPR011991">
    <property type="entry name" value="ArsR-like_HTH"/>
</dbReference>
<organism evidence="5 6">
    <name type="scientific">Lacticaseibacillus pabuli</name>
    <dbReference type="NCBI Taxonomy" id="3025672"/>
    <lineage>
        <taxon>Bacteria</taxon>
        <taxon>Bacillati</taxon>
        <taxon>Bacillota</taxon>
        <taxon>Bacilli</taxon>
        <taxon>Lactobacillales</taxon>
        <taxon>Lactobacillaceae</taxon>
        <taxon>Lacticaseibacillus</taxon>
    </lineage>
</organism>
<evidence type="ECO:0000256" key="2">
    <source>
        <dbReference type="ARBA" id="ARBA00023125"/>
    </source>
</evidence>
<reference evidence="5 6" key="1">
    <citation type="submission" date="2023-02" db="EMBL/GenBank/DDBJ databases">
        <title>Genome sequence of Lacticaseibacillus sp. KACC 23028.</title>
        <authorList>
            <person name="Kim S."/>
            <person name="Heo J."/>
            <person name="Kwon S.-W."/>
        </authorList>
    </citation>
    <scope>NUCLEOTIDE SEQUENCE [LARGE SCALE GENOMIC DNA]</scope>
    <source>
        <strain evidence="5 6">KACC 23028</strain>
    </source>
</reference>
<dbReference type="EMBL" id="CP117884">
    <property type="protein sequence ID" value="WDF83282.1"/>
    <property type="molecule type" value="Genomic_DNA"/>
</dbReference>
<keyword evidence="3" id="KW-0804">Transcription</keyword>
<keyword evidence="6" id="KW-1185">Reference proteome</keyword>
<dbReference type="Proteomes" id="UP001220377">
    <property type="component" value="Chromosome"/>
</dbReference>
<dbReference type="PROSITE" id="PS50995">
    <property type="entry name" value="HTH_MARR_2"/>
    <property type="match status" value="1"/>
</dbReference>
<dbReference type="InterPro" id="IPR000835">
    <property type="entry name" value="HTH_MarR-typ"/>
</dbReference>
<dbReference type="SUPFAM" id="SSF46785">
    <property type="entry name" value="Winged helix' DNA-binding domain"/>
    <property type="match status" value="1"/>
</dbReference>
<keyword evidence="2" id="KW-0238">DNA-binding</keyword>
<keyword evidence="1" id="KW-0805">Transcription regulation</keyword>
<feature type="domain" description="HTH marR-type" evidence="4">
    <location>
        <begin position="7"/>
        <end position="135"/>
    </location>
</feature>
<evidence type="ECO:0000256" key="3">
    <source>
        <dbReference type="ARBA" id="ARBA00023163"/>
    </source>
</evidence>
<name>A0ABY7WSX6_9LACO</name>
<dbReference type="InterPro" id="IPR023187">
    <property type="entry name" value="Tscrpt_reg_MarR-type_CS"/>
</dbReference>
<evidence type="ECO:0000313" key="6">
    <source>
        <dbReference type="Proteomes" id="UP001220377"/>
    </source>
</evidence>
<proteinExistence type="predicted"/>
<protein>
    <submittedName>
        <fullName evidence="5">MarR family transcriptional regulator</fullName>
    </submittedName>
</protein>
<dbReference type="RefSeq" id="WP_274261343.1">
    <property type="nucleotide sequence ID" value="NZ_CP117884.1"/>
</dbReference>
<dbReference type="PANTHER" id="PTHR42756:SF1">
    <property type="entry name" value="TRANSCRIPTIONAL REPRESSOR OF EMRAB OPERON"/>
    <property type="match status" value="1"/>
</dbReference>
<dbReference type="InterPro" id="IPR036390">
    <property type="entry name" value="WH_DNA-bd_sf"/>
</dbReference>
<dbReference type="PRINTS" id="PR00598">
    <property type="entry name" value="HTHMARR"/>
</dbReference>
<evidence type="ECO:0000313" key="5">
    <source>
        <dbReference type="EMBL" id="WDF83282.1"/>
    </source>
</evidence>
<dbReference type="Pfam" id="PF01047">
    <property type="entry name" value="MarR"/>
    <property type="match status" value="1"/>
</dbReference>
<evidence type="ECO:0000256" key="1">
    <source>
        <dbReference type="ARBA" id="ARBA00023015"/>
    </source>
</evidence>
<dbReference type="PROSITE" id="PS01117">
    <property type="entry name" value="HTH_MARR_1"/>
    <property type="match status" value="1"/>
</dbReference>
<evidence type="ECO:0000259" key="4">
    <source>
        <dbReference type="PROSITE" id="PS50995"/>
    </source>
</evidence>
<accession>A0ABY7WSX6</accession>
<dbReference type="SMART" id="SM00347">
    <property type="entry name" value="HTH_MARR"/>
    <property type="match status" value="1"/>
</dbReference>
<dbReference type="Gene3D" id="1.10.10.10">
    <property type="entry name" value="Winged helix-like DNA-binding domain superfamily/Winged helix DNA-binding domain"/>
    <property type="match status" value="1"/>
</dbReference>
<dbReference type="PANTHER" id="PTHR42756">
    <property type="entry name" value="TRANSCRIPTIONAL REGULATOR, MARR"/>
    <property type="match status" value="1"/>
</dbReference>
<dbReference type="CDD" id="cd00090">
    <property type="entry name" value="HTH_ARSR"/>
    <property type="match status" value="1"/>
</dbReference>
<gene>
    <name evidence="5" type="ORF">PQ472_03320</name>
</gene>
<dbReference type="InterPro" id="IPR036388">
    <property type="entry name" value="WH-like_DNA-bd_sf"/>
</dbReference>